<evidence type="ECO:0000313" key="1">
    <source>
        <dbReference type="EMBL" id="OAD21856.1"/>
    </source>
</evidence>
<reference evidence="1 2" key="1">
    <citation type="submission" date="2016-05" db="EMBL/GenBank/DDBJ databases">
        <title>Single-cell genome of chain-forming Candidatus Thiomargarita nelsonii and comparison to other large sulfur-oxidizing bacteria.</title>
        <authorList>
            <person name="Winkel M."/>
            <person name="Salman V."/>
            <person name="Woyke T."/>
            <person name="Schulz-Vogt H."/>
            <person name="Richter M."/>
            <person name="Flood B."/>
            <person name="Bailey J."/>
            <person name="Amann R."/>
            <person name="Mussmann M."/>
        </authorList>
    </citation>
    <scope>NUCLEOTIDE SEQUENCE [LARGE SCALE GENOMIC DNA]</scope>
    <source>
        <strain evidence="1 2">THI036</strain>
    </source>
</reference>
<organism evidence="1 2">
    <name type="scientific">Candidatus Thiomargarita nelsonii</name>
    <dbReference type="NCBI Taxonomy" id="1003181"/>
    <lineage>
        <taxon>Bacteria</taxon>
        <taxon>Pseudomonadati</taxon>
        <taxon>Pseudomonadota</taxon>
        <taxon>Gammaproteobacteria</taxon>
        <taxon>Thiotrichales</taxon>
        <taxon>Thiotrichaceae</taxon>
        <taxon>Thiomargarita</taxon>
    </lineage>
</organism>
<proteinExistence type="predicted"/>
<gene>
    <name evidence="1" type="ORF">THIOM_002367</name>
</gene>
<sequence length="69" mass="7849">MSVASCFCFNWLTIMRVSENGLILLIGFVPIKHQTATRIMPNLPQIKSRLVKLPINTFMSLLGYIVIRV</sequence>
<keyword evidence="2" id="KW-1185">Reference proteome</keyword>
<comment type="caution">
    <text evidence="1">The sequence shown here is derived from an EMBL/GenBank/DDBJ whole genome shotgun (WGS) entry which is preliminary data.</text>
</comment>
<accession>A0A176S1N8</accession>
<name>A0A176S1N8_9GAMM</name>
<dbReference type="EMBL" id="LUTY01001341">
    <property type="protein sequence ID" value="OAD21856.1"/>
    <property type="molecule type" value="Genomic_DNA"/>
</dbReference>
<dbReference type="Proteomes" id="UP000076962">
    <property type="component" value="Unassembled WGS sequence"/>
</dbReference>
<evidence type="ECO:0000313" key="2">
    <source>
        <dbReference type="Proteomes" id="UP000076962"/>
    </source>
</evidence>
<protein>
    <submittedName>
        <fullName evidence="1">Uncharacterized protein</fullName>
    </submittedName>
</protein>
<dbReference type="AlphaFoldDB" id="A0A176S1N8"/>